<sequence length="926" mass="99458">MTGTTRHDNWDDDWDAFVQAFRHAIAPIGSDGKPDRQAKANAILPPVVLLSAGGRQQAVRKLDACVPRVDARDPRTELIRPVDTAPAHGLAPLCAEISIAALRQRAPRKTGRLRLTNFSLMRDALAWAQQQQGGPDQQAPNPPPADGDAAIRPGIRLRNHCYTLARGPGLRLLSWLGGVVEAPGGFASRWALAAGPVFHQLPRWLWARRRTRRLMRSRRTAWFAKLIHDGPLAGGDFFEELHDRLTPLVRGSDRRSPERRERELEQMLLRALLTDLARWGRPGRISPWRRRRTTRFLLLIRLADGEAGRRGARFLEEYARAAVATGCGAALVAADAPAGTPVAGQEATLPEAAARLRAKDGAGGAVAPLLVPLPGELPGGDPYQARPVRRIWCGPAVETVAWCAALAMGLGSFAWSLDPFPEDTTCLTFPAGQDAPGVAPGSDQEAPPLDAEYREARRRIEEQNEAADRAERAGEGTVRTVAYIGAGATGSDDELARRSDGAVPELRGVALAQQDINEAAARDEDRIWLRVALYDQAGERYADAATVAEQIIRDAEATAPEIIGVVGFAQSRTQTRDAVGDLTEAGLPVVTTSATANEMDPGQYFRAAAPPNSREAEVVSRFARSANIVRENPEAGQDTPGGCVPAEAAVVVQDPRDLYSDGIGDRFAEEFAEGAEGVEDAGDAEDAVLQVLHTPEGPPAPAPSEGSRVAADTPEEIAVEVCEAVTDEPRTVVYWAARSVEFQAFLHEYESVTDCTDDALTVLGGNELTNAVLSGSYDTPAWLRLFHTAHVLPIGHQALSDEAQDFNDDYDAAFGEDDLWRNDGHAALAHDALQLLADAGSDAFQTVGDEVAAQNVQQSLDGGLSRQGASGYLAFDGRDAYSEDKPVVVLHHTDDGSGPVLYCGRFTRDPAEEEASGGGLNEEVCG</sequence>
<organism evidence="2 3">
    <name type="scientific">Streptomyces boetiae</name>
    <dbReference type="NCBI Taxonomy" id="3075541"/>
    <lineage>
        <taxon>Bacteria</taxon>
        <taxon>Bacillati</taxon>
        <taxon>Actinomycetota</taxon>
        <taxon>Actinomycetes</taxon>
        <taxon>Kitasatosporales</taxon>
        <taxon>Streptomycetaceae</taxon>
        <taxon>Streptomyces</taxon>
    </lineage>
</organism>
<dbReference type="RefSeq" id="WP_311631979.1">
    <property type="nucleotide sequence ID" value="NZ_JAVREN010000029.1"/>
</dbReference>
<feature type="compositionally biased region" description="Low complexity" evidence="1">
    <location>
        <begin position="129"/>
        <end position="139"/>
    </location>
</feature>
<evidence type="ECO:0000256" key="1">
    <source>
        <dbReference type="SAM" id="MobiDB-lite"/>
    </source>
</evidence>
<dbReference type="Gene3D" id="3.40.50.2300">
    <property type="match status" value="2"/>
</dbReference>
<evidence type="ECO:0000313" key="2">
    <source>
        <dbReference type="EMBL" id="MDT0309028.1"/>
    </source>
</evidence>
<feature type="region of interest" description="Disordered" evidence="1">
    <location>
        <begin position="129"/>
        <end position="150"/>
    </location>
</feature>
<protein>
    <recommendedName>
        <fullName evidence="4">Leucine-binding protein domain-containing protein</fullName>
    </recommendedName>
</protein>
<proteinExistence type="predicted"/>
<keyword evidence="3" id="KW-1185">Reference proteome</keyword>
<reference evidence="3" key="1">
    <citation type="submission" date="2023-07" db="EMBL/GenBank/DDBJ databases">
        <title>30 novel species of actinomycetes from the DSMZ collection.</title>
        <authorList>
            <person name="Nouioui I."/>
        </authorList>
    </citation>
    <scope>NUCLEOTIDE SEQUENCE [LARGE SCALE GENOMIC DNA]</scope>
    <source>
        <strain evidence="3">DSM 44917</strain>
    </source>
</reference>
<evidence type="ECO:0008006" key="4">
    <source>
        <dbReference type="Google" id="ProtNLM"/>
    </source>
</evidence>
<accession>A0ABU2LCP7</accession>
<name>A0ABU2LCP7_9ACTN</name>
<comment type="caution">
    <text evidence="2">The sequence shown here is derived from an EMBL/GenBank/DDBJ whole genome shotgun (WGS) entry which is preliminary data.</text>
</comment>
<dbReference type="Proteomes" id="UP001183388">
    <property type="component" value="Unassembled WGS sequence"/>
</dbReference>
<gene>
    <name evidence="2" type="ORF">RM780_18980</name>
</gene>
<dbReference type="EMBL" id="JAVREN010000029">
    <property type="protein sequence ID" value="MDT0309028.1"/>
    <property type="molecule type" value="Genomic_DNA"/>
</dbReference>
<evidence type="ECO:0000313" key="3">
    <source>
        <dbReference type="Proteomes" id="UP001183388"/>
    </source>
</evidence>